<dbReference type="AlphaFoldDB" id="A0A0C2NED2"/>
<name>A0A0C2NED2_THEKT</name>
<sequence>MYPVDHVQLLRKYEQEVKKFTTTAITRKYPKRSLKSGCVREGSGGGEGRLYHSKQPPYALCLKKSMSKSAYHQGTTPNSTDGDLFKISNFTFFHHESLVTAVVK</sequence>
<comment type="caution">
    <text evidence="1">The sequence shown here is derived from an EMBL/GenBank/DDBJ whole genome shotgun (WGS) entry which is preliminary data.</text>
</comment>
<reference evidence="1 2" key="1">
    <citation type="journal article" date="2014" name="Genome Biol. Evol.">
        <title>The genome of the myxosporean Thelohanellus kitauei shows adaptations to nutrient acquisition within its fish host.</title>
        <authorList>
            <person name="Yang Y."/>
            <person name="Xiong J."/>
            <person name="Zhou Z."/>
            <person name="Huo F."/>
            <person name="Miao W."/>
            <person name="Ran C."/>
            <person name="Liu Y."/>
            <person name="Zhang J."/>
            <person name="Feng J."/>
            <person name="Wang M."/>
            <person name="Wang M."/>
            <person name="Wang L."/>
            <person name="Yao B."/>
        </authorList>
    </citation>
    <scope>NUCLEOTIDE SEQUENCE [LARGE SCALE GENOMIC DNA]</scope>
    <source>
        <strain evidence="1">Wuqing</strain>
    </source>
</reference>
<dbReference type="Proteomes" id="UP000031668">
    <property type="component" value="Unassembled WGS sequence"/>
</dbReference>
<dbReference type="EMBL" id="JWZT01000330">
    <property type="protein sequence ID" value="KII74675.1"/>
    <property type="molecule type" value="Genomic_DNA"/>
</dbReference>
<proteinExistence type="predicted"/>
<organism evidence="1 2">
    <name type="scientific">Thelohanellus kitauei</name>
    <name type="common">Myxosporean</name>
    <dbReference type="NCBI Taxonomy" id="669202"/>
    <lineage>
        <taxon>Eukaryota</taxon>
        <taxon>Metazoa</taxon>
        <taxon>Cnidaria</taxon>
        <taxon>Myxozoa</taxon>
        <taxon>Myxosporea</taxon>
        <taxon>Bivalvulida</taxon>
        <taxon>Platysporina</taxon>
        <taxon>Myxobolidae</taxon>
        <taxon>Thelohanellus</taxon>
    </lineage>
</organism>
<gene>
    <name evidence="1" type="ORF">RF11_11875</name>
</gene>
<accession>A0A0C2NED2</accession>
<protein>
    <submittedName>
        <fullName evidence="1">Uncharacterized protein</fullName>
    </submittedName>
</protein>
<evidence type="ECO:0000313" key="2">
    <source>
        <dbReference type="Proteomes" id="UP000031668"/>
    </source>
</evidence>
<evidence type="ECO:0000313" key="1">
    <source>
        <dbReference type="EMBL" id="KII74675.1"/>
    </source>
</evidence>
<keyword evidence="2" id="KW-1185">Reference proteome</keyword>